<dbReference type="AlphaFoldDB" id="A0A7G5GZ71"/>
<dbReference type="KEGG" id="sfol:H3H32_04180"/>
<dbReference type="InterPro" id="IPR007627">
    <property type="entry name" value="RNA_pol_sigma70_r2"/>
</dbReference>
<dbReference type="PANTHER" id="PTHR43133">
    <property type="entry name" value="RNA POLYMERASE ECF-TYPE SIGMA FACTO"/>
    <property type="match status" value="1"/>
</dbReference>
<dbReference type="InterPro" id="IPR039425">
    <property type="entry name" value="RNA_pol_sigma-70-like"/>
</dbReference>
<dbReference type="EMBL" id="CP059732">
    <property type="protein sequence ID" value="QMW04163.1"/>
    <property type="molecule type" value="Genomic_DNA"/>
</dbReference>
<comment type="similarity">
    <text evidence="1">Belongs to the sigma-70 factor family. ECF subfamily.</text>
</comment>
<keyword evidence="3" id="KW-0731">Sigma factor</keyword>
<organism evidence="8 9">
    <name type="scientific">Spirosoma foliorum</name>
    <dbReference type="NCBI Taxonomy" id="2710596"/>
    <lineage>
        <taxon>Bacteria</taxon>
        <taxon>Pseudomonadati</taxon>
        <taxon>Bacteroidota</taxon>
        <taxon>Cytophagia</taxon>
        <taxon>Cytophagales</taxon>
        <taxon>Cytophagaceae</taxon>
        <taxon>Spirosoma</taxon>
    </lineage>
</organism>
<reference evidence="8 9" key="1">
    <citation type="submission" date="2020-07" db="EMBL/GenBank/DDBJ databases">
        <title>Spirosoma foliorum sp. nov., isolated from the leaves on the Nejang mountain Korea, Republic of.</title>
        <authorList>
            <person name="Ho H."/>
            <person name="Lee Y.-J."/>
            <person name="Nurcahyanto D.-A."/>
            <person name="Kim S.-G."/>
        </authorList>
    </citation>
    <scope>NUCLEOTIDE SEQUENCE [LARGE SCALE GENOMIC DNA]</scope>
    <source>
        <strain evidence="8 9">PL0136</strain>
    </source>
</reference>
<sequence length="178" mass="20912">MTQSTSSNRLPEFSESCSTTNSFDLLYRKHVSKVYRKCLAMTNNPATAQDYTQDIFIKVFQKLDTFQNSSSLATWLYAITHNYCLDQIRAKRRHRSCALDESLTDSLVEEADEKIDYTLMEQLIQTLPEADQYLLYTHYQQGIDQATLARQQWISLSAVKMRLFRSRRKLLEQYKKLL</sequence>
<dbReference type="GO" id="GO:0006352">
    <property type="term" value="P:DNA-templated transcription initiation"/>
    <property type="evidence" value="ECO:0007669"/>
    <property type="project" value="InterPro"/>
</dbReference>
<keyword evidence="4" id="KW-0238">DNA-binding</keyword>
<evidence type="ECO:0000256" key="1">
    <source>
        <dbReference type="ARBA" id="ARBA00010641"/>
    </source>
</evidence>
<evidence type="ECO:0000259" key="6">
    <source>
        <dbReference type="Pfam" id="PF04542"/>
    </source>
</evidence>
<dbReference type="NCBIfam" id="TIGR02937">
    <property type="entry name" value="sigma70-ECF"/>
    <property type="match status" value="1"/>
</dbReference>
<proteinExistence type="inferred from homology"/>
<dbReference type="InterPro" id="IPR013249">
    <property type="entry name" value="RNA_pol_sigma70_r4_t2"/>
</dbReference>
<dbReference type="InterPro" id="IPR013325">
    <property type="entry name" value="RNA_pol_sigma_r2"/>
</dbReference>
<dbReference type="InterPro" id="IPR014284">
    <property type="entry name" value="RNA_pol_sigma-70_dom"/>
</dbReference>
<dbReference type="SUPFAM" id="SSF88659">
    <property type="entry name" value="Sigma3 and sigma4 domains of RNA polymerase sigma factors"/>
    <property type="match status" value="1"/>
</dbReference>
<dbReference type="Pfam" id="PF04542">
    <property type="entry name" value="Sigma70_r2"/>
    <property type="match status" value="1"/>
</dbReference>
<dbReference type="RefSeq" id="WP_182461418.1">
    <property type="nucleotide sequence ID" value="NZ_CP059732.1"/>
</dbReference>
<accession>A0A7G5GZ71</accession>
<name>A0A7G5GZ71_9BACT</name>
<feature type="domain" description="RNA polymerase sigma-70 region 2" evidence="6">
    <location>
        <begin position="26"/>
        <end position="93"/>
    </location>
</feature>
<dbReference type="Pfam" id="PF08281">
    <property type="entry name" value="Sigma70_r4_2"/>
    <property type="match status" value="1"/>
</dbReference>
<protein>
    <submittedName>
        <fullName evidence="8">RNA polymerase sigma factor</fullName>
    </submittedName>
</protein>
<dbReference type="GO" id="GO:0003677">
    <property type="term" value="F:DNA binding"/>
    <property type="evidence" value="ECO:0007669"/>
    <property type="project" value="UniProtKB-KW"/>
</dbReference>
<evidence type="ECO:0000256" key="4">
    <source>
        <dbReference type="ARBA" id="ARBA00023125"/>
    </source>
</evidence>
<keyword evidence="9" id="KW-1185">Reference proteome</keyword>
<dbReference type="PANTHER" id="PTHR43133:SF8">
    <property type="entry name" value="RNA POLYMERASE SIGMA FACTOR HI_1459-RELATED"/>
    <property type="match status" value="1"/>
</dbReference>
<keyword evidence="2" id="KW-0805">Transcription regulation</keyword>
<evidence type="ECO:0000256" key="3">
    <source>
        <dbReference type="ARBA" id="ARBA00023082"/>
    </source>
</evidence>
<dbReference type="InterPro" id="IPR036388">
    <property type="entry name" value="WH-like_DNA-bd_sf"/>
</dbReference>
<feature type="domain" description="RNA polymerase sigma factor 70 region 4 type 2" evidence="7">
    <location>
        <begin position="120"/>
        <end position="170"/>
    </location>
</feature>
<dbReference type="InterPro" id="IPR013324">
    <property type="entry name" value="RNA_pol_sigma_r3/r4-like"/>
</dbReference>
<dbReference type="Gene3D" id="1.10.10.10">
    <property type="entry name" value="Winged helix-like DNA-binding domain superfamily/Winged helix DNA-binding domain"/>
    <property type="match status" value="1"/>
</dbReference>
<dbReference type="Gene3D" id="1.10.1740.10">
    <property type="match status" value="1"/>
</dbReference>
<gene>
    <name evidence="8" type="ORF">H3H32_04180</name>
</gene>
<evidence type="ECO:0000259" key="7">
    <source>
        <dbReference type="Pfam" id="PF08281"/>
    </source>
</evidence>
<evidence type="ECO:0000313" key="9">
    <source>
        <dbReference type="Proteomes" id="UP000515369"/>
    </source>
</evidence>
<keyword evidence="5" id="KW-0804">Transcription</keyword>
<evidence type="ECO:0000256" key="5">
    <source>
        <dbReference type="ARBA" id="ARBA00023163"/>
    </source>
</evidence>
<evidence type="ECO:0000313" key="8">
    <source>
        <dbReference type="EMBL" id="QMW04163.1"/>
    </source>
</evidence>
<dbReference type="SUPFAM" id="SSF88946">
    <property type="entry name" value="Sigma2 domain of RNA polymerase sigma factors"/>
    <property type="match status" value="1"/>
</dbReference>
<evidence type="ECO:0000256" key="2">
    <source>
        <dbReference type="ARBA" id="ARBA00023015"/>
    </source>
</evidence>
<dbReference type="GO" id="GO:0016987">
    <property type="term" value="F:sigma factor activity"/>
    <property type="evidence" value="ECO:0007669"/>
    <property type="project" value="UniProtKB-KW"/>
</dbReference>
<dbReference type="Proteomes" id="UP000515369">
    <property type="component" value="Chromosome"/>
</dbReference>